<protein>
    <submittedName>
        <fullName evidence="3">2-hydroxyacyl-CoA dehydratase</fullName>
    </submittedName>
</protein>
<gene>
    <name evidence="3" type="ORF">FYJ51_02485</name>
</gene>
<sequence length="422" mass="47846">MSKIIDQFGVHVGKNAEAHPERIRKEILAAYKLFGWYQHHFPDQRKPKSRQYLADACMKFMVDGFSHPEHAAMVSIFMPCELLHAFGISPICAEMFSTYLNGAGAEKAFAEAAEKAGIADTYCSYHKVVMGAALTGVLPSTRYIINTSLACDANNLTFRALSEKMGTPQFYVEVPYRKEEYSVEYVMQELKELAAALEEREGKRLDPGLLKMYTDRSAETIRNIQKTIPLRKTRYLPGDLTSELYEALMMHNALGSEEALEYSRLLKKDFEHVSLDEGKRILWMHTNPFWQKSAQELLNYRPDQHVAATELSYDVWQNYHTDDPFRFMAERLVYDPYNGPISDRIRAAEKMAQKVSADGVVLFCHWGCKETCGASPYIKQQMEAAGFPTLILNGDGVDRSNTSDGQISTRLGAFMEMLGGMK</sequence>
<evidence type="ECO:0000313" key="4">
    <source>
        <dbReference type="Proteomes" id="UP000461880"/>
    </source>
</evidence>
<dbReference type="RefSeq" id="WP_154502834.1">
    <property type="nucleotide sequence ID" value="NZ_VUMN01000003.1"/>
</dbReference>
<evidence type="ECO:0000313" key="3">
    <source>
        <dbReference type="EMBL" id="MSS57771.1"/>
    </source>
</evidence>
<proteinExistence type="inferred from homology"/>
<dbReference type="GO" id="GO:0016836">
    <property type="term" value="F:hydro-lyase activity"/>
    <property type="evidence" value="ECO:0007669"/>
    <property type="project" value="UniProtKB-ARBA"/>
</dbReference>
<dbReference type="PANTHER" id="PTHR30548">
    <property type="entry name" value="2-HYDROXYGLUTARYL-COA DEHYDRATASE, D-COMPONENT-RELATED"/>
    <property type="match status" value="1"/>
</dbReference>
<reference evidence="3 4" key="1">
    <citation type="submission" date="2019-08" db="EMBL/GenBank/DDBJ databases">
        <title>In-depth cultivation of the pig gut microbiome towards novel bacterial diversity and tailored functional studies.</title>
        <authorList>
            <person name="Wylensek D."/>
            <person name="Hitch T.C.A."/>
            <person name="Clavel T."/>
        </authorList>
    </citation>
    <scope>NUCLEOTIDE SEQUENCE [LARGE SCALE GENOMIC DNA]</scope>
    <source>
        <strain evidence="3 4">Oil+RF-744-GAM-WT-6</strain>
    </source>
</reference>
<dbReference type="InterPro" id="IPR010327">
    <property type="entry name" value="FldB/FldC_alpha/beta"/>
</dbReference>
<name>A0A7X2TFS7_9FIRM</name>
<comment type="cofactor">
    <cofactor evidence="1">
        <name>[4Fe-4S] cluster</name>
        <dbReference type="ChEBI" id="CHEBI:49883"/>
    </cofactor>
</comment>
<comment type="caution">
    <text evidence="3">The sequence shown here is derived from an EMBL/GenBank/DDBJ whole genome shotgun (WGS) entry which is preliminary data.</text>
</comment>
<evidence type="ECO:0000256" key="1">
    <source>
        <dbReference type="ARBA" id="ARBA00001966"/>
    </source>
</evidence>
<dbReference type="Pfam" id="PF06050">
    <property type="entry name" value="HGD-D"/>
    <property type="match status" value="1"/>
</dbReference>
<dbReference type="Gene3D" id="3.40.50.11890">
    <property type="match status" value="1"/>
</dbReference>
<organism evidence="3 4">
    <name type="scientific">Stecheria intestinalis</name>
    <dbReference type="NCBI Taxonomy" id="2606630"/>
    <lineage>
        <taxon>Bacteria</taxon>
        <taxon>Bacillati</taxon>
        <taxon>Bacillota</taxon>
        <taxon>Erysipelotrichia</taxon>
        <taxon>Erysipelotrichales</taxon>
        <taxon>Erysipelotrichaceae</taxon>
        <taxon>Stecheria</taxon>
    </lineage>
</organism>
<keyword evidence="4" id="KW-1185">Reference proteome</keyword>
<comment type="similarity">
    <text evidence="2">Belongs to the FldB/FldC dehydratase alpha/beta subunit family.</text>
</comment>
<dbReference type="AlphaFoldDB" id="A0A7X2TFS7"/>
<dbReference type="EMBL" id="VUMN01000003">
    <property type="protein sequence ID" value="MSS57771.1"/>
    <property type="molecule type" value="Genomic_DNA"/>
</dbReference>
<evidence type="ECO:0000256" key="2">
    <source>
        <dbReference type="ARBA" id="ARBA00005806"/>
    </source>
</evidence>
<dbReference type="Proteomes" id="UP000461880">
    <property type="component" value="Unassembled WGS sequence"/>
</dbReference>
<accession>A0A7X2TFS7</accession>
<dbReference type="Gene3D" id="3.40.50.11900">
    <property type="match status" value="1"/>
</dbReference>
<dbReference type="PANTHER" id="PTHR30548:SF2">
    <property type="entry name" value="2-HYDROXYACYL-COA DEHYDRATASE,D-COMPONENT"/>
    <property type="match status" value="1"/>
</dbReference>